<evidence type="ECO:0000313" key="1">
    <source>
        <dbReference type="EMBL" id="GAB69980.1"/>
    </source>
</evidence>
<dbReference type="EMBL" id="DF158341">
    <property type="protein sequence ID" value="GAB69980.1"/>
    <property type="molecule type" value="Genomic_DNA"/>
</dbReference>
<gene>
    <name evidence="1" type="ORF">PCYB_007290</name>
</gene>
<dbReference type="InterPro" id="IPR008780">
    <property type="entry name" value="Plasmodium_Vir"/>
</dbReference>
<dbReference type="GeneID" id="14696522"/>
<protein>
    <recommendedName>
        <fullName evidence="3">CYIR protein</fullName>
    </recommendedName>
</protein>
<sequence>MLRTKYIYDKLDRGRYNCEYYKFYEESKNILERNKVLKDDSDKILRGLCYVYSNSLSGTLESNMRYIIKKKKKNIFFQDVISELFNALKKDERKICLVLPYYFDQNNFENVKLFFDYSEDYYTYKKQITYNNMPCNKNYMEYLKKYVDTYKKFQGKCLNKQSPYTYCDVFNECFAEKNSNLLSKWTCNLEDKKPEARELYGETKHLKTTFTNSWNGGTKCNIKWRN</sequence>
<evidence type="ECO:0000313" key="2">
    <source>
        <dbReference type="Proteomes" id="UP000006319"/>
    </source>
</evidence>
<name>K6V3P7_PLACD</name>
<keyword evidence="2" id="KW-1185">Reference proteome</keyword>
<dbReference type="RefSeq" id="XP_004228198.1">
    <property type="nucleotide sequence ID" value="XM_004228150.1"/>
</dbReference>
<dbReference type="OrthoDB" id="383226at2759"/>
<organism evidence="1 2">
    <name type="scientific">Plasmodium cynomolgi (strain B)</name>
    <dbReference type="NCBI Taxonomy" id="1120755"/>
    <lineage>
        <taxon>Eukaryota</taxon>
        <taxon>Sar</taxon>
        <taxon>Alveolata</taxon>
        <taxon>Apicomplexa</taxon>
        <taxon>Aconoidasida</taxon>
        <taxon>Haemosporida</taxon>
        <taxon>Plasmodiidae</taxon>
        <taxon>Plasmodium</taxon>
        <taxon>Plasmodium (Plasmodium)</taxon>
    </lineage>
</organism>
<reference evidence="1 2" key="1">
    <citation type="journal article" date="2012" name="Nat. Genet.">
        <title>Plasmodium cynomolgi genome sequences provide insight into Plasmodium vivax and the monkey malaria clade.</title>
        <authorList>
            <person name="Tachibana S."/>
            <person name="Sullivan S.A."/>
            <person name="Kawai S."/>
            <person name="Nakamura S."/>
            <person name="Kim H.R."/>
            <person name="Goto N."/>
            <person name="Arisue N."/>
            <person name="Palacpac N.M.Q."/>
            <person name="Honma H."/>
            <person name="Yagi M."/>
            <person name="Tougan T."/>
            <person name="Katakai Y."/>
            <person name="Kaneko O."/>
            <person name="Mita T."/>
            <person name="Kita K."/>
            <person name="Yasutomi Y."/>
            <person name="Sutton P.L."/>
            <person name="Shakhbatyan R."/>
            <person name="Horii T."/>
            <person name="Yasunaga T."/>
            <person name="Barnwell J.W."/>
            <person name="Escalante A.A."/>
            <person name="Carlton J.M."/>
            <person name="Tanabe K."/>
        </authorList>
    </citation>
    <scope>NUCLEOTIDE SEQUENCE [LARGE SCALE GENOMIC DNA]</scope>
    <source>
        <strain evidence="1 2">B</strain>
    </source>
</reference>
<dbReference type="VEuPathDB" id="PlasmoDB:PCYB_007290"/>
<dbReference type="KEGG" id="pcy:PCYB_007290"/>
<dbReference type="PhylomeDB" id="K6V3P7"/>
<dbReference type="Pfam" id="PF05795">
    <property type="entry name" value="Plasmodium_Vir"/>
    <property type="match status" value="1"/>
</dbReference>
<proteinExistence type="predicted"/>
<accession>K6V3P7</accession>
<dbReference type="Proteomes" id="UP000006319">
    <property type="component" value="Unassembled WGS sequence"/>
</dbReference>
<evidence type="ECO:0008006" key="3">
    <source>
        <dbReference type="Google" id="ProtNLM"/>
    </source>
</evidence>
<dbReference type="AlphaFoldDB" id="K6V3P7"/>